<evidence type="ECO:0000256" key="3">
    <source>
        <dbReference type="ARBA" id="ARBA00022448"/>
    </source>
</evidence>
<dbReference type="PROSITE" id="PS50939">
    <property type="entry name" value="CYTOCHROME_B561"/>
    <property type="match status" value="1"/>
</dbReference>
<evidence type="ECO:0000256" key="8">
    <source>
        <dbReference type="ARBA" id="ARBA00022989"/>
    </source>
</evidence>
<keyword evidence="6" id="KW-0479">Metal-binding</keyword>
<sequence>MPPLPPSPPPSPHSPPRTYSAPKLAVTYAIHAVLMGLAWLALAPLGAAIARYSAKAVGGSGGGGGKQPVVWFHLHRGLMAGAVLLTVAGATVSYSMVEEHHSYTHSVLGTAMLAGCVLQGAGGAIRPAKESPYRRAWRRAHRAGGHVVWAVGLATATTGAFLYDDLLAEREQAGGGVAKALALVMVGVWAAVWAVLEVRAWWRHESSSDGAAKVETRAHGSAGVRARRAEPESSHDC</sequence>
<dbReference type="PANTHER" id="PTHR15422:SF24">
    <property type="entry name" value="DOMON RELATED DOMAIN-CONTAINING PROTEIN"/>
    <property type="match status" value="1"/>
</dbReference>
<evidence type="ECO:0000256" key="11">
    <source>
        <dbReference type="SAM" id="MobiDB-lite"/>
    </source>
</evidence>
<feature type="transmembrane region" description="Helical" evidence="12">
    <location>
        <begin position="28"/>
        <end position="50"/>
    </location>
</feature>
<evidence type="ECO:0000256" key="6">
    <source>
        <dbReference type="ARBA" id="ARBA00022723"/>
    </source>
</evidence>
<comment type="cofactor">
    <cofactor evidence="1">
        <name>heme b</name>
        <dbReference type="ChEBI" id="CHEBI:60344"/>
    </cofactor>
</comment>
<evidence type="ECO:0000256" key="2">
    <source>
        <dbReference type="ARBA" id="ARBA00004141"/>
    </source>
</evidence>
<dbReference type="GO" id="GO:0046872">
    <property type="term" value="F:metal ion binding"/>
    <property type="evidence" value="ECO:0007669"/>
    <property type="project" value="UniProtKB-KW"/>
</dbReference>
<accession>A0A7S3RTD0</accession>
<dbReference type="EMBL" id="HBIR01010589">
    <property type="protein sequence ID" value="CAE0534234.1"/>
    <property type="molecule type" value="Transcribed_RNA"/>
</dbReference>
<evidence type="ECO:0000256" key="7">
    <source>
        <dbReference type="ARBA" id="ARBA00022982"/>
    </source>
</evidence>
<feature type="compositionally biased region" description="Basic and acidic residues" evidence="11">
    <location>
        <begin position="209"/>
        <end position="218"/>
    </location>
</feature>
<feature type="region of interest" description="Disordered" evidence="11">
    <location>
        <begin position="209"/>
        <end position="237"/>
    </location>
</feature>
<feature type="transmembrane region" description="Helical" evidence="12">
    <location>
        <begin position="146"/>
        <end position="163"/>
    </location>
</feature>
<organism evidence="14">
    <name type="scientific">Emiliania huxleyi</name>
    <name type="common">Coccolithophore</name>
    <name type="synonym">Pontosphaera huxleyi</name>
    <dbReference type="NCBI Taxonomy" id="2903"/>
    <lineage>
        <taxon>Eukaryota</taxon>
        <taxon>Haptista</taxon>
        <taxon>Haptophyta</taxon>
        <taxon>Prymnesiophyceae</taxon>
        <taxon>Isochrysidales</taxon>
        <taxon>Noelaerhabdaceae</taxon>
        <taxon>Emiliania</taxon>
    </lineage>
</organism>
<dbReference type="Gene3D" id="1.20.120.1770">
    <property type="match status" value="1"/>
</dbReference>
<gene>
    <name evidence="14" type="ORF">EHUX00137_LOCUS7543</name>
</gene>
<keyword evidence="4" id="KW-0349">Heme</keyword>
<evidence type="ECO:0000256" key="9">
    <source>
        <dbReference type="ARBA" id="ARBA00023004"/>
    </source>
</evidence>
<comment type="subcellular location">
    <subcellularLocation>
        <location evidence="2">Membrane</location>
        <topology evidence="2">Multi-pass membrane protein</topology>
    </subcellularLocation>
</comment>
<evidence type="ECO:0000259" key="13">
    <source>
        <dbReference type="PROSITE" id="PS50939"/>
    </source>
</evidence>
<evidence type="ECO:0000256" key="12">
    <source>
        <dbReference type="SAM" id="Phobius"/>
    </source>
</evidence>
<evidence type="ECO:0000256" key="4">
    <source>
        <dbReference type="ARBA" id="ARBA00022617"/>
    </source>
</evidence>
<dbReference type="SMART" id="SM00665">
    <property type="entry name" value="B561"/>
    <property type="match status" value="1"/>
</dbReference>
<evidence type="ECO:0000313" key="14">
    <source>
        <dbReference type="EMBL" id="CAE0534234.1"/>
    </source>
</evidence>
<dbReference type="GO" id="GO:0140575">
    <property type="term" value="F:transmembrane monodehydroascorbate reductase activity"/>
    <property type="evidence" value="ECO:0007669"/>
    <property type="project" value="InterPro"/>
</dbReference>
<keyword evidence="8 12" id="KW-1133">Transmembrane helix</keyword>
<feature type="compositionally biased region" description="Basic and acidic residues" evidence="11">
    <location>
        <begin position="227"/>
        <end position="237"/>
    </location>
</feature>
<evidence type="ECO:0000256" key="5">
    <source>
        <dbReference type="ARBA" id="ARBA00022692"/>
    </source>
</evidence>
<dbReference type="AlphaFoldDB" id="A0A7S3RTD0"/>
<keyword evidence="9" id="KW-0408">Iron</keyword>
<name>A0A7S3RTD0_EMIHU</name>
<protein>
    <recommendedName>
        <fullName evidence="13">Cytochrome b561 domain-containing protein</fullName>
    </recommendedName>
</protein>
<evidence type="ECO:0000256" key="1">
    <source>
        <dbReference type="ARBA" id="ARBA00001970"/>
    </source>
</evidence>
<dbReference type="InterPro" id="IPR006593">
    <property type="entry name" value="Cyt_b561/ferric_Rdtase_TM"/>
</dbReference>
<dbReference type="CDD" id="cd08760">
    <property type="entry name" value="Cyt_b561_FRRS1_like"/>
    <property type="match status" value="1"/>
</dbReference>
<dbReference type="GO" id="GO:0020037">
    <property type="term" value="F:heme binding"/>
    <property type="evidence" value="ECO:0007669"/>
    <property type="project" value="TreeGrafter"/>
</dbReference>
<reference evidence="14" key="1">
    <citation type="submission" date="2021-01" db="EMBL/GenBank/DDBJ databases">
        <authorList>
            <person name="Corre E."/>
            <person name="Pelletier E."/>
            <person name="Niang G."/>
            <person name="Scheremetjew M."/>
            <person name="Finn R."/>
            <person name="Kale V."/>
            <person name="Holt S."/>
            <person name="Cochrane G."/>
            <person name="Meng A."/>
            <person name="Brown T."/>
            <person name="Cohen L."/>
        </authorList>
    </citation>
    <scope>NUCLEOTIDE SEQUENCE</scope>
    <source>
        <strain evidence="14">379</strain>
    </source>
</reference>
<feature type="transmembrane region" description="Helical" evidence="12">
    <location>
        <begin position="103"/>
        <end position="125"/>
    </location>
</feature>
<feature type="transmembrane region" description="Helical" evidence="12">
    <location>
        <begin position="175"/>
        <end position="196"/>
    </location>
</feature>
<feature type="transmembrane region" description="Helical" evidence="12">
    <location>
        <begin position="77"/>
        <end position="97"/>
    </location>
</feature>
<dbReference type="PANTHER" id="PTHR15422">
    <property type="entry name" value="OS05G0565100 PROTEIN"/>
    <property type="match status" value="1"/>
</dbReference>
<proteinExistence type="predicted"/>
<keyword evidence="3" id="KW-0813">Transport</keyword>
<feature type="domain" description="Cytochrome b561" evidence="13">
    <location>
        <begin position="1"/>
        <end position="197"/>
    </location>
</feature>
<dbReference type="GO" id="GO:0016020">
    <property type="term" value="C:membrane"/>
    <property type="evidence" value="ECO:0007669"/>
    <property type="project" value="UniProtKB-SubCell"/>
</dbReference>
<keyword evidence="5 12" id="KW-0812">Transmembrane</keyword>
<evidence type="ECO:0000256" key="10">
    <source>
        <dbReference type="ARBA" id="ARBA00023136"/>
    </source>
</evidence>
<keyword evidence="7" id="KW-0249">Electron transport</keyword>
<dbReference type="InterPro" id="IPR045150">
    <property type="entry name" value="CYB561D1/2"/>
</dbReference>
<keyword evidence="10 12" id="KW-0472">Membrane</keyword>